<keyword evidence="9" id="KW-0732">Signal</keyword>
<proteinExistence type="inferred from homology"/>
<keyword evidence="13" id="KW-1185">Reference proteome</keyword>
<comment type="similarity">
    <text evidence="3">Belongs to the peptidase M28 family. M28B subfamily.</text>
</comment>
<keyword evidence="12" id="KW-0031">Aminopeptidase</keyword>
<evidence type="ECO:0000256" key="9">
    <source>
        <dbReference type="RuleBase" id="RU361240"/>
    </source>
</evidence>
<dbReference type="Gene3D" id="3.40.630.10">
    <property type="entry name" value="Zn peptidases"/>
    <property type="match status" value="1"/>
</dbReference>
<dbReference type="Proteomes" id="UP000305067">
    <property type="component" value="Unassembled WGS sequence"/>
</dbReference>
<reference evidence="12 13" key="1">
    <citation type="journal article" date="2019" name="Nat. Ecol. Evol.">
        <title>Megaphylogeny resolves global patterns of mushroom evolution.</title>
        <authorList>
            <person name="Varga T."/>
            <person name="Krizsan K."/>
            <person name="Foldi C."/>
            <person name="Dima B."/>
            <person name="Sanchez-Garcia M."/>
            <person name="Sanchez-Ramirez S."/>
            <person name="Szollosi G.J."/>
            <person name="Szarkandi J.G."/>
            <person name="Papp V."/>
            <person name="Albert L."/>
            <person name="Andreopoulos W."/>
            <person name="Angelini C."/>
            <person name="Antonin V."/>
            <person name="Barry K.W."/>
            <person name="Bougher N.L."/>
            <person name="Buchanan P."/>
            <person name="Buyck B."/>
            <person name="Bense V."/>
            <person name="Catcheside P."/>
            <person name="Chovatia M."/>
            <person name="Cooper J."/>
            <person name="Damon W."/>
            <person name="Desjardin D."/>
            <person name="Finy P."/>
            <person name="Geml J."/>
            <person name="Haridas S."/>
            <person name="Hughes K."/>
            <person name="Justo A."/>
            <person name="Karasinski D."/>
            <person name="Kautmanova I."/>
            <person name="Kiss B."/>
            <person name="Kocsube S."/>
            <person name="Kotiranta H."/>
            <person name="LaButti K.M."/>
            <person name="Lechner B.E."/>
            <person name="Liimatainen K."/>
            <person name="Lipzen A."/>
            <person name="Lukacs Z."/>
            <person name="Mihaltcheva S."/>
            <person name="Morgado L.N."/>
            <person name="Niskanen T."/>
            <person name="Noordeloos M.E."/>
            <person name="Ohm R.A."/>
            <person name="Ortiz-Santana B."/>
            <person name="Ovrebo C."/>
            <person name="Racz N."/>
            <person name="Riley R."/>
            <person name="Savchenko A."/>
            <person name="Shiryaev A."/>
            <person name="Soop K."/>
            <person name="Spirin V."/>
            <person name="Szebenyi C."/>
            <person name="Tomsovsky M."/>
            <person name="Tulloss R.E."/>
            <person name="Uehling J."/>
            <person name="Grigoriev I.V."/>
            <person name="Vagvolgyi C."/>
            <person name="Papp T."/>
            <person name="Martin F.M."/>
            <person name="Miettinen O."/>
            <person name="Hibbett D.S."/>
            <person name="Nagy L.G."/>
        </authorList>
    </citation>
    <scope>NUCLEOTIDE SEQUENCE [LARGE SCALE GENOMIC DNA]</scope>
    <source>
        <strain evidence="12 13">CBS 309.79</strain>
    </source>
</reference>
<protein>
    <recommendedName>
        <fullName evidence="9">Peptide hydrolase</fullName>
        <ecNumber evidence="9">3.4.-.-</ecNumber>
    </recommendedName>
</protein>
<feature type="domain" description="Peptidase M28" evidence="11">
    <location>
        <begin position="147"/>
        <end position="357"/>
    </location>
</feature>
<organism evidence="12 13">
    <name type="scientific">Pterulicium gracile</name>
    <dbReference type="NCBI Taxonomy" id="1884261"/>
    <lineage>
        <taxon>Eukaryota</taxon>
        <taxon>Fungi</taxon>
        <taxon>Dikarya</taxon>
        <taxon>Basidiomycota</taxon>
        <taxon>Agaricomycotina</taxon>
        <taxon>Agaricomycetes</taxon>
        <taxon>Agaricomycetidae</taxon>
        <taxon>Agaricales</taxon>
        <taxon>Pleurotineae</taxon>
        <taxon>Pterulaceae</taxon>
        <taxon>Pterulicium</taxon>
    </lineage>
</organism>
<dbReference type="EMBL" id="ML178840">
    <property type="protein sequence ID" value="TFK98301.1"/>
    <property type="molecule type" value="Genomic_DNA"/>
</dbReference>
<evidence type="ECO:0000256" key="1">
    <source>
        <dbReference type="ARBA" id="ARBA00001947"/>
    </source>
</evidence>
<dbReference type="AlphaFoldDB" id="A0A5C3Q954"/>
<feature type="signal peptide" evidence="9">
    <location>
        <begin position="1"/>
        <end position="19"/>
    </location>
</feature>
<evidence type="ECO:0000256" key="7">
    <source>
        <dbReference type="ARBA" id="ARBA00022801"/>
    </source>
</evidence>
<evidence type="ECO:0000256" key="2">
    <source>
        <dbReference type="ARBA" id="ARBA00004613"/>
    </source>
</evidence>
<keyword evidence="4" id="KW-0964">Secreted</keyword>
<name>A0A5C3Q954_9AGAR</name>
<keyword evidence="8 9" id="KW-0862">Zinc</keyword>
<keyword evidence="7 9" id="KW-0378">Hydrolase</keyword>
<dbReference type="GO" id="GO:0005576">
    <property type="term" value="C:extracellular region"/>
    <property type="evidence" value="ECO:0007669"/>
    <property type="project" value="UniProtKB-SubCell"/>
</dbReference>
<sequence length="487" mass="53187">MKAKFALALLAVPLAPVLARATPRPFALRRSIADVPDLTCTSTDRWPVGLGKAYITQEPDDELREILAEVDPARIEAIIENLVSFGTRHTMSSQDDPERGIGAARDWIAAEMRSFAEASEGRMTVETPSFIQPPNGDRIDRDTNITNIVAILKGDTDPDRAYLVSGHYDSRNSDPMDFEGEAPGADDDASGVAVSMELARIMSTRRTAATLMFVAVAGEEQGLLGATNLADQLTSENSTYDLQGMFTNDIIGSPKADDGTVDPYSIRLFGQGVNPNDTETAQASRLILGGENDTPPRQLARFVREVASNDATNMTVNVIYRIDRFLRGGDHRPFLERGIAAARFTEPHEDYAHQHQDVRLEDGQQYGDLLEFCDFDFISRVARVSGAALWSLANAPGTPKNVTIDASVLGNNSTLGWTLDDAAESYEVVWRATNAPFWSNVIDVGKTDTTTIRQSKDNAVFGVRAVGANGYRSPAEYPKAINCNRYC</sequence>
<gene>
    <name evidence="12" type="ORF">BDV98DRAFT_595807</name>
</gene>
<dbReference type="GO" id="GO:0008235">
    <property type="term" value="F:metalloexopeptidase activity"/>
    <property type="evidence" value="ECO:0007669"/>
    <property type="project" value="InterPro"/>
</dbReference>
<evidence type="ECO:0000259" key="11">
    <source>
        <dbReference type="Pfam" id="PF04389"/>
    </source>
</evidence>
<dbReference type="SUPFAM" id="SSF49265">
    <property type="entry name" value="Fibronectin type III"/>
    <property type="match status" value="1"/>
</dbReference>
<evidence type="ECO:0000313" key="13">
    <source>
        <dbReference type="Proteomes" id="UP000305067"/>
    </source>
</evidence>
<dbReference type="InterPro" id="IPR045175">
    <property type="entry name" value="M28_fam"/>
</dbReference>
<dbReference type="STRING" id="1884261.A0A5C3Q954"/>
<feature type="compositionally biased region" description="Acidic residues" evidence="10">
    <location>
        <begin position="176"/>
        <end position="189"/>
    </location>
</feature>
<evidence type="ECO:0000256" key="8">
    <source>
        <dbReference type="ARBA" id="ARBA00022833"/>
    </source>
</evidence>
<dbReference type="EC" id="3.4.-.-" evidence="9"/>
<accession>A0A5C3Q954</accession>
<keyword evidence="6 9" id="KW-0479">Metal-binding</keyword>
<evidence type="ECO:0000256" key="6">
    <source>
        <dbReference type="ARBA" id="ARBA00022723"/>
    </source>
</evidence>
<evidence type="ECO:0000313" key="12">
    <source>
        <dbReference type="EMBL" id="TFK98301.1"/>
    </source>
</evidence>
<dbReference type="GO" id="GO:0006508">
    <property type="term" value="P:proteolysis"/>
    <property type="evidence" value="ECO:0007669"/>
    <property type="project" value="UniProtKB-KW"/>
</dbReference>
<feature type="region of interest" description="Disordered" evidence="10">
    <location>
        <begin position="168"/>
        <end position="189"/>
    </location>
</feature>
<evidence type="ECO:0000256" key="5">
    <source>
        <dbReference type="ARBA" id="ARBA00022670"/>
    </source>
</evidence>
<evidence type="ECO:0000256" key="3">
    <source>
        <dbReference type="ARBA" id="ARBA00005634"/>
    </source>
</evidence>
<dbReference type="InterPro" id="IPR007484">
    <property type="entry name" value="Peptidase_M28"/>
</dbReference>
<dbReference type="PANTHER" id="PTHR12147:SF26">
    <property type="entry name" value="PEPTIDASE M28 DOMAIN-CONTAINING PROTEIN"/>
    <property type="match status" value="1"/>
</dbReference>
<dbReference type="Pfam" id="PF04389">
    <property type="entry name" value="Peptidase_M28"/>
    <property type="match status" value="1"/>
</dbReference>
<dbReference type="GO" id="GO:0004177">
    <property type="term" value="F:aminopeptidase activity"/>
    <property type="evidence" value="ECO:0007669"/>
    <property type="project" value="UniProtKB-KW"/>
</dbReference>
<keyword evidence="5 9" id="KW-0645">Protease</keyword>
<evidence type="ECO:0000256" key="4">
    <source>
        <dbReference type="ARBA" id="ARBA00022525"/>
    </source>
</evidence>
<dbReference type="PANTHER" id="PTHR12147">
    <property type="entry name" value="METALLOPEPTIDASE M28 FAMILY MEMBER"/>
    <property type="match status" value="1"/>
</dbReference>
<comment type="cofactor">
    <cofactor evidence="1">
        <name>Zn(2+)</name>
        <dbReference type="ChEBI" id="CHEBI:29105"/>
    </cofactor>
</comment>
<dbReference type="SUPFAM" id="SSF53187">
    <property type="entry name" value="Zn-dependent exopeptidases"/>
    <property type="match status" value="1"/>
</dbReference>
<feature type="chain" id="PRO_5023156803" description="Peptide hydrolase" evidence="9">
    <location>
        <begin position="20"/>
        <end position="487"/>
    </location>
</feature>
<evidence type="ECO:0000256" key="10">
    <source>
        <dbReference type="SAM" id="MobiDB-lite"/>
    </source>
</evidence>
<dbReference type="OrthoDB" id="10013407at2759"/>
<comment type="subcellular location">
    <subcellularLocation>
        <location evidence="2">Secreted</location>
    </subcellularLocation>
</comment>
<dbReference type="InterPro" id="IPR036116">
    <property type="entry name" value="FN3_sf"/>
</dbReference>
<dbReference type="GO" id="GO:0046872">
    <property type="term" value="F:metal ion binding"/>
    <property type="evidence" value="ECO:0007669"/>
    <property type="project" value="UniProtKB-KW"/>
</dbReference>